<keyword evidence="21" id="KW-1185">Reference proteome</keyword>
<gene>
    <name evidence="20" type="ORF">URODEC1_LOCUS45701</name>
</gene>
<evidence type="ECO:0000256" key="2">
    <source>
        <dbReference type="ARBA" id="ARBA00008834"/>
    </source>
</evidence>
<evidence type="ECO:0000256" key="10">
    <source>
        <dbReference type="ARBA" id="ARBA00023295"/>
    </source>
</evidence>
<accession>A0ABC8ZR58</accession>
<name>A0ABC8ZR58_9POAL</name>
<evidence type="ECO:0000256" key="6">
    <source>
        <dbReference type="ARBA" id="ARBA00022737"/>
    </source>
</evidence>
<sequence length="423" mass="44058">MLYYKSPTMQKTALFSMAEHKSLSKLFESTMARANASSLSLAFLLSCYVLSPGAAVHYDVAGFGARPDGRTDSSAAFADAWSAACRSPAPATVYVPRGEFLLGHAAFKGPCRSSRVTVRIDGTLVAPSGYTGRDAWIAFDRVEGLTVSGGTLDGRGAALWACKAAGHGGCPSGATSLTVLNSRDVVVRGLLSVHSELYHVVIDGCERVTVQDVRIVAPGNSPNTDGIHVQASSGVTVTRARIQTGDDCVSVGPGTANLRVEHISCGPGHGISIGSLGKESEEAGVENVTVSGAAFVGTENGLRIKTWGRAAVEGAYVRGVVFEHVTMRGGVRNPIVIDQNYCPNHACPHQSSAVKISDVRYTDIRGSSASQVAVRFDCSATNPCSGIGLQDIRLTLDGGKPAEATCQHADGTASGYVEPPSCL</sequence>
<dbReference type="PANTHER" id="PTHR31375">
    <property type="match status" value="1"/>
</dbReference>
<keyword evidence="6" id="KW-0677">Repeat</keyword>
<comment type="similarity">
    <text evidence="2 19">Belongs to the glycosyl hydrolase 28 family.</text>
</comment>
<evidence type="ECO:0000256" key="4">
    <source>
        <dbReference type="ARBA" id="ARBA00022525"/>
    </source>
</evidence>
<evidence type="ECO:0000256" key="17">
    <source>
        <dbReference type="ARBA" id="ARBA00083621"/>
    </source>
</evidence>
<evidence type="ECO:0000256" key="15">
    <source>
        <dbReference type="ARBA" id="ARBA00057651"/>
    </source>
</evidence>
<evidence type="ECO:0000313" key="20">
    <source>
        <dbReference type="EMBL" id="CAL4962563.1"/>
    </source>
</evidence>
<evidence type="ECO:0000256" key="3">
    <source>
        <dbReference type="ARBA" id="ARBA00022512"/>
    </source>
</evidence>
<keyword evidence="10 19" id="KW-0326">Glycosidase</keyword>
<feature type="active site" evidence="18">
    <location>
        <position position="269"/>
    </location>
</feature>
<dbReference type="Proteomes" id="UP001497457">
    <property type="component" value="Chromosome 19rd"/>
</dbReference>
<keyword evidence="4" id="KW-0964">Secreted</keyword>
<evidence type="ECO:0000256" key="13">
    <source>
        <dbReference type="ARBA" id="ARBA00043142"/>
    </source>
</evidence>
<dbReference type="FunFam" id="2.160.20.10:FF:000004">
    <property type="entry name" value="Pectin lyase-like superfamily protein"/>
    <property type="match status" value="1"/>
</dbReference>
<evidence type="ECO:0000256" key="19">
    <source>
        <dbReference type="RuleBase" id="RU361169"/>
    </source>
</evidence>
<dbReference type="InterPro" id="IPR012334">
    <property type="entry name" value="Pectin_lyas_fold"/>
</dbReference>
<proteinExistence type="inferred from homology"/>
<keyword evidence="11" id="KW-0961">Cell wall biogenesis/degradation</keyword>
<dbReference type="EMBL" id="OZ075129">
    <property type="protein sequence ID" value="CAL4962563.1"/>
    <property type="molecule type" value="Genomic_DNA"/>
</dbReference>
<keyword evidence="8" id="KW-1015">Disulfide bond</keyword>
<keyword evidence="7 19" id="KW-0378">Hydrolase</keyword>
<keyword evidence="5" id="KW-0732">Signal</keyword>
<evidence type="ECO:0000256" key="12">
    <source>
        <dbReference type="ARBA" id="ARBA00038933"/>
    </source>
</evidence>
<dbReference type="PROSITE" id="PS00502">
    <property type="entry name" value="POLYGALACTURONASE"/>
    <property type="match status" value="1"/>
</dbReference>
<dbReference type="GO" id="GO:0071555">
    <property type="term" value="P:cell wall organization"/>
    <property type="evidence" value="ECO:0007669"/>
    <property type="project" value="UniProtKB-KW"/>
</dbReference>
<evidence type="ECO:0000256" key="16">
    <source>
        <dbReference type="ARBA" id="ARBA00068298"/>
    </source>
</evidence>
<dbReference type="InterPro" id="IPR006626">
    <property type="entry name" value="PbH1"/>
</dbReference>
<evidence type="ECO:0000256" key="8">
    <source>
        <dbReference type="ARBA" id="ARBA00023157"/>
    </source>
</evidence>
<comment type="function">
    <text evidence="15">May function in depolymerizing pectin during pollen development, germination, and tube growth. Acts as an exo-polygalacturonase.</text>
</comment>
<reference evidence="21" key="1">
    <citation type="submission" date="2024-06" db="EMBL/GenBank/DDBJ databases">
        <authorList>
            <person name="Ryan C."/>
        </authorList>
    </citation>
    <scope>NUCLEOTIDE SEQUENCE [LARGE SCALE GENOMIC DNA]</scope>
</reference>
<dbReference type="AlphaFoldDB" id="A0ABC8ZR58"/>
<dbReference type="Gene3D" id="2.160.20.10">
    <property type="entry name" value="Single-stranded right-handed beta-helix, Pectin lyase-like"/>
    <property type="match status" value="1"/>
</dbReference>
<evidence type="ECO:0000256" key="7">
    <source>
        <dbReference type="ARBA" id="ARBA00022801"/>
    </source>
</evidence>
<dbReference type="InterPro" id="IPR000743">
    <property type="entry name" value="Glyco_hydro_28"/>
</dbReference>
<keyword evidence="3" id="KW-0134">Cell wall</keyword>
<dbReference type="GO" id="GO:0047911">
    <property type="term" value="F:galacturan 1,4-alpha-galacturonidase activity"/>
    <property type="evidence" value="ECO:0007669"/>
    <property type="project" value="UniProtKB-EC"/>
</dbReference>
<keyword evidence="9" id="KW-0325">Glycoprotein</keyword>
<evidence type="ECO:0000256" key="9">
    <source>
        <dbReference type="ARBA" id="ARBA00023180"/>
    </source>
</evidence>
<dbReference type="Pfam" id="PF00295">
    <property type="entry name" value="Glyco_hydro_28"/>
    <property type="match status" value="1"/>
</dbReference>
<reference evidence="20 21" key="2">
    <citation type="submission" date="2024-10" db="EMBL/GenBank/DDBJ databases">
        <authorList>
            <person name="Ryan C."/>
        </authorList>
    </citation>
    <scope>NUCLEOTIDE SEQUENCE [LARGE SCALE GENOMIC DNA]</scope>
</reference>
<evidence type="ECO:0000256" key="18">
    <source>
        <dbReference type="PROSITE-ProRule" id="PRU10052"/>
    </source>
</evidence>
<evidence type="ECO:0000256" key="1">
    <source>
        <dbReference type="ARBA" id="ARBA00004191"/>
    </source>
</evidence>
<dbReference type="EC" id="3.2.1.67" evidence="12"/>
<evidence type="ECO:0000313" key="21">
    <source>
        <dbReference type="Proteomes" id="UP001497457"/>
    </source>
</evidence>
<comment type="catalytic activity">
    <reaction evidence="14">
        <text>[(1-&gt;4)-alpha-D-galacturonosyl](n) + H2O = alpha-D-galacturonate + [(1-&gt;4)-alpha-D-galacturonosyl](n-1)</text>
        <dbReference type="Rhea" id="RHEA:14117"/>
        <dbReference type="Rhea" id="RHEA-COMP:14570"/>
        <dbReference type="Rhea" id="RHEA-COMP:14572"/>
        <dbReference type="ChEBI" id="CHEBI:15377"/>
        <dbReference type="ChEBI" id="CHEBI:58658"/>
        <dbReference type="ChEBI" id="CHEBI:140523"/>
        <dbReference type="EC" id="3.2.1.67"/>
    </reaction>
</comment>
<protein>
    <recommendedName>
        <fullName evidence="16">Exopolygalacturonase</fullName>
        <ecNumber evidence="12">3.2.1.67</ecNumber>
    </recommendedName>
    <alternativeName>
        <fullName evidence="13">Galacturan 1,4-alpha-galacturonidase</fullName>
    </alternativeName>
    <alternativeName>
        <fullName evidence="17">Pectinase</fullName>
    </alternativeName>
</protein>
<dbReference type="SUPFAM" id="SSF51126">
    <property type="entry name" value="Pectin lyase-like"/>
    <property type="match status" value="1"/>
</dbReference>
<evidence type="ECO:0000256" key="11">
    <source>
        <dbReference type="ARBA" id="ARBA00023316"/>
    </source>
</evidence>
<organism evidence="20 21">
    <name type="scientific">Urochloa decumbens</name>
    <dbReference type="NCBI Taxonomy" id="240449"/>
    <lineage>
        <taxon>Eukaryota</taxon>
        <taxon>Viridiplantae</taxon>
        <taxon>Streptophyta</taxon>
        <taxon>Embryophyta</taxon>
        <taxon>Tracheophyta</taxon>
        <taxon>Spermatophyta</taxon>
        <taxon>Magnoliopsida</taxon>
        <taxon>Liliopsida</taxon>
        <taxon>Poales</taxon>
        <taxon>Poaceae</taxon>
        <taxon>PACMAD clade</taxon>
        <taxon>Panicoideae</taxon>
        <taxon>Panicodae</taxon>
        <taxon>Paniceae</taxon>
        <taxon>Melinidinae</taxon>
        <taxon>Urochloa</taxon>
    </lineage>
</organism>
<evidence type="ECO:0000256" key="5">
    <source>
        <dbReference type="ARBA" id="ARBA00022729"/>
    </source>
</evidence>
<dbReference type="InterPro" id="IPR011050">
    <property type="entry name" value="Pectin_lyase_fold/virulence"/>
</dbReference>
<evidence type="ECO:0000256" key="14">
    <source>
        <dbReference type="ARBA" id="ARBA00048766"/>
    </source>
</evidence>
<dbReference type="SMART" id="SM00710">
    <property type="entry name" value="PbH1"/>
    <property type="match status" value="6"/>
</dbReference>
<comment type="subcellular location">
    <subcellularLocation>
        <location evidence="1">Secreted</location>
        <location evidence="1">Cell wall</location>
    </subcellularLocation>
</comment>